<feature type="domain" description="NAD(P)-binding" evidence="15">
    <location>
        <begin position="14"/>
        <end position="310"/>
    </location>
</feature>
<evidence type="ECO:0000256" key="8">
    <source>
        <dbReference type="ARBA" id="ARBA00022968"/>
    </source>
</evidence>
<evidence type="ECO:0000256" key="9">
    <source>
        <dbReference type="ARBA" id="ARBA00022989"/>
    </source>
</evidence>
<name>A0A6J4QCN1_9ACTN</name>
<dbReference type="Gene3D" id="3.40.50.720">
    <property type="entry name" value="NAD(P)-binding Rossmann-like Domain"/>
    <property type="match status" value="1"/>
</dbReference>
<dbReference type="CDD" id="cd05230">
    <property type="entry name" value="UGD_SDR_e"/>
    <property type="match status" value="1"/>
</dbReference>
<accession>A0A6J4QCN1</accession>
<dbReference type="FunFam" id="3.40.50.720:FF:000065">
    <property type="entry name" value="UDP-glucuronic acid decarboxylase 1"/>
    <property type="match status" value="1"/>
</dbReference>
<dbReference type="InterPro" id="IPR044516">
    <property type="entry name" value="UXS-like"/>
</dbReference>
<evidence type="ECO:0000256" key="12">
    <source>
        <dbReference type="ARBA" id="ARBA00023136"/>
    </source>
</evidence>
<proteinExistence type="inferred from homology"/>
<dbReference type="EMBL" id="CADCVE010000009">
    <property type="protein sequence ID" value="CAA9441209.1"/>
    <property type="molecule type" value="Genomic_DNA"/>
</dbReference>
<dbReference type="Pfam" id="PF16363">
    <property type="entry name" value="GDP_Man_Dehyd"/>
    <property type="match status" value="1"/>
</dbReference>
<evidence type="ECO:0000256" key="4">
    <source>
        <dbReference type="ARBA" id="ARBA00007505"/>
    </source>
</evidence>
<dbReference type="GO" id="GO:0005737">
    <property type="term" value="C:cytoplasm"/>
    <property type="evidence" value="ECO:0007669"/>
    <property type="project" value="TreeGrafter"/>
</dbReference>
<evidence type="ECO:0000256" key="10">
    <source>
        <dbReference type="ARBA" id="ARBA00023027"/>
    </source>
</evidence>
<evidence type="ECO:0000256" key="2">
    <source>
        <dbReference type="ARBA" id="ARBA00004447"/>
    </source>
</evidence>
<dbReference type="GO" id="GO:0048040">
    <property type="term" value="F:UDP-glucuronate decarboxylase activity"/>
    <property type="evidence" value="ECO:0007669"/>
    <property type="project" value="UniProtKB-EC"/>
</dbReference>
<evidence type="ECO:0000313" key="16">
    <source>
        <dbReference type="EMBL" id="CAA9441209.1"/>
    </source>
</evidence>
<evidence type="ECO:0000256" key="5">
    <source>
        <dbReference type="ARBA" id="ARBA00012290"/>
    </source>
</evidence>
<dbReference type="AlphaFoldDB" id="A0A6J4QCN1"/>
<evidence type="ECO:0000256" key="6">
    <source>
        <dbReference type="ARBA" id="ARBA00022692"/>
    </source>
</evidence>
<dbReference type="InterPro" id="IPR036291">
    <property type="entry name" value="NAD(P)-bd_dom_sf"/>
</dbReference>
<evidence type="ECO:0000256" key="14">
    <source>
        <dbReference type="ARBA" id="ARBA00023239"/>
    </source>
</evidence>
<dbReference type="GO" id="GO:0042732">
    <property type="term" value="P:D-xylose metabolic process"/>
    <property type="evidence" value="ECO:0007669"/>
    <property type="project" value="InterPro"/>
</dbReference>
<dbReference type="UniPathway" id="UPA00796">
    <property type="reaction ID" value="UER00771"/>
</dbReference>
<dbReference type="InterPro" id="IPR016040">
    <property type="entry name" value="NAD(P)-bd_dom"/>
</dbReference>
<protein>
    <recommendedName>
        <fullName evidence="5">UDP-glucuronate decarboxylase</fullName>
        <ecNumber evidence="5">4.1.1.35</ecNumber>
    </recommendedName>
</protein>
<reference evidence="16" key="1">
    <citation type="submission" date="2020-02" db="EMBL/GenBank/DDBJ databases">
        <authorList>
            <person name="Meier V. D."/>
        </authorList>
    </citation>
    <scope>NUCLEOTIDE SEQUENCE</scope>
    <source>
        <strain evidence="16">AVDCRST_MAG28</strain>
    </source>
</reference>
<dbReference type="SUPFAM" id="SSF51735">
    <property type="entry name" value="NAD(P)-binding Rossmann-fold domains"/>
    <property type="match status" value="1"/>
</dbReference>
<keyword evidence="12" id="KW-0472">Membrane</keyword>
<dbReference type="PANTHER" id="PTHR43078">
    <property type="entry name" value="UDP-GLUCURONIC ACID DECARBOXYLASE-RELATED"/>
    <property type="match status" value="1"/>
</dbReference>
<comment type="pathway">
    <text evidence="3">Nucleotide-sugar biosynthesis; UDP-alpha-D-xylose biosynthesis; UDP-alpha-D-xylose from UDP-alpha-D-glucuronate: step 1/1.</text>
</comment>
<evidence type="ECO:0000256" key="7">
    <source>
        <dbReference type="ARBA" id="ARBA00022793"/>
    </source>
</evidence>
<comment type="cofactor">
    <cofactor evidence="1">
        <name>NAD(+)</name>
        <dbReference type="ChEBI" id="CHEBI:57540"/>
    </cofactor>
</comment>
<keyword evidence="6" id="KW-0812">Transmembrane</keyword>
<keyword evidence="9" id="KW-1133">Transmembrane helix</keyword>
<dbReference type="EC" id="4.1.1.35" evidence="5"/>
<evidence type="ECO:0000256" key="11">
    <source>
        <dbReference type="ARBA" id="ARBA00023034"/>
    </source>
</evidence>
<comment type="subcellular location">
    <subcellularLocation>
        <location evidence="2">Golgi apparatus</location>
        <location evidence="2">Golgi stack membrane</location>
        <topology evidence="2">Single-pass type II membrane protein</topology>
    </subcellularLocation>
</comment>
<dbReference type="GO" id="GO:0033320">
    <property type="term" value="P:UDP-D-xylose biosynthetic process"/>
    <property type="evidence" value="ECO:0007669"/>
    <property type="project" value="UniProtKB-UniPathway"/>
</dbReference>
<keyword evidence="11" id="KW-0333">Golgi apparatus</keyword>
<keyword evidence="8" id="KW-0735">Signal-anchor</keyword>
<keyword evidence="13" id="KW-0325">Glycoprotein</keyword>
<comment type="similarity">
    <text evidence="4">Belongs to the NAD(P)-dependent epimerase/dehydratase family. UDP-glucuronic acid decarboxylase subfamily.</text>
</comment>
<keyword evidence="10" id="KW-0520">NAD</keyword>
<keyword evidence="14 16" id="KW-0456">Lyase</keyword>
<gene>
    <name evidence="16" type="ORF">AVDCRST_MAG28-275</name>
</gene>
<evidence type="ECO:0000259" key="15">
    <source>
        <dbReference type="Pfam" id="PF16363"/>
    </source>
</evidence>
<keyword evidence="7" id="KW-0210">Decarboxylase</keyword>
<evidence type="ECO:0000256" key="13">
    <source>
        <dbReference type="ARBA" id="ARBA00023180"/>
    </source>
</evidence>
<dbReference type="PANTHER" id="PTHR43078:SF6">
    <property type="entry name" value="UDP-GLUCURONIC ACID DECARBOXYLASE 1"/>
    <property type="match status" value="1"/>
</dbReference>
<dbReference type="GO" id="GO:0070403">
    <property type="term" value="F:NAD+ binding"/>
    <property type="evidence" value="ECO:0007669"/>
    <property type="project" value="InterPro"/>
</dbReference>
<organism evidence="16">
    <name type="scientific">uncultured Rubrobacteraceae bacterium</name>
    <dbReference type="NCBI Taxonomy" id="349277"/>
    <lineage>
        <taxon>Bacteria</taxon>
        <taxon>Bacillati</taxon>
        <taxon>Actinomycetota</taxon>
        <taxon>Rubrobacteria</taxon>
        <taxon>Rubrobacterales</taxon>
        <taxon>Rubrobacteraceae</taxon>
        <taxon>environmental samples</taxon>
    </lineage>
</organism>
<evidence type="ECO:0000256" key="1">
    <source>
        <dbReference type="ARBA" id="ARBA00001911"/>
    </source>
</evidence>
<evidence type="ECO:0000256" key="3">
    <source>
        <dbReference type="ARBA" id="ARBA00005100"/>
    </source>
</evidence>
<sequence>MPRAVKPFAKPRALVTGGAGFIGSHLCERLISEGYRVVCMDNLRTGSLENITHLQEDPDFEYVHHDVTTYIDCPGELDGIYHFASPASPADFERIPIPILKVGALGTYNALGLAKAKGARFMLASTSEVYGDPLVHPQPEGYWGNVNPIGIRGVYDEAKRYAESITMAYHRHHRVDTRIVRIFNTYGSRMRPDDGRMIPNFIQQALSGEPLTVYGDGSQTRSVQYVDDLVEGVLRLMNSREISPVNIGNPVEYTVNDVAALILELSNSTSKMIHELLPQDDPKQRCPDITRAREALGWEPEVPAREGLSRTIRWFAERFEGAEEVPETEIRPEIGRTTG</sequence>